<dbReference type="EMBL" id="JQEC01000044">
    <property type="protein sequence ID" value="KGJ90963.1"/>
    <property type="molecule type" value="Genomic_DNA"/>
</dbReference>
<evidence type="ECO:0000313" key="2">
    <source>
        <dbReference type="EMBL" id="KGJ90963.1"/>
    </source>
</evidence>
<organism evidence="2 3">
    <name type="scientific">Colwellia psychrerythraea</name>
    <name type="common">Vibrio psychroerythus</name>
    <dbReference type="NCBI Taxonomy" id="28229"/>
    <lineage>
        <taxon>Bacteria</taxon>
        <taxon>Pseudomonadati</taxon>
        <taxon>Pseudomonadota</taxon>
        <taxon>Gammaproteobacteria</taxon>
        <taxon>Alteromonadales</taxon>
        <taxon>Colwelliaceae</taxon>
        <taxon>Colwellia</taxon>
    </lineage>
</organism>
<feature type="transmembrane region" description="Helical" evidence="1">
    <location>
        <begin position="46"/>
        <end position="67"/>
    </location>
</feature>
<accession>A0A099KMT1</accession>
<name>A0A099KMT1_COLPS</name>
<feature type="transmembrane region" description="Helical" evidence="1">
    <location>
        <begin position="79"/>
        <end position="103"/>
    </location>
</feature>
<dbReference type="Proteomes" id="UP000029868">
    <property type="component" value="Unassembled WGS sequence"/>
</dbReference>
<dbReference type="PATRIC" id="fig|28229.3.peg.3290"/>
<dbReference type="OrthoDB" id="6267923at2"/>
<keyword evidence="1" id="KW-0472">Membrane</keyword>
<protein>
    <submittedName>
        <fullName evidence="2">Uncharacterized protein</fullName>
    </submittedName>
</protein>
<proteinExistence type="predicted"/>
<comment type="caution">
    <text evidence="2">The sequence shown here is derived from an EMBL/GenBank/DDBJ whole genome shotgun (WGS) entry which is preliminary data.</text>
</comment>
<evidence type="ECO:0000256" key="1">
    <source>
        <dbReference type="SAM" id="Phobius"/>
    </source>
</evidence>
<gene>
    <name evidence="2" type="ORF">GAB14E_0627</name>
</gene>
<dbReference type="AlphaFoldDB" id="A0A099KMT1"/>
<feature type="transmembrane region" description="Helical" evidence="1">
    <location>
        <begin position="12"/>
        <end position="34"/>
    </location>
</feature>
<reference evidence="2 3" key="1">
    <citation type="submission" date="2014-08" db="EMBL/GenBank/DDBJ databases">
        <title>Genomic and Phenotypic Diversity of Colwellia psychrerythraea strains from Disparate Marine Basins.</title>
        <authorList>
            <person name="Techtmann S.M."/>
            <person name="Stelling S.C."/>
            <person name="Utturkar S.M."/>
            <person name="Alshibli N."/>
            <person name="Harris A."/>
            <person name="Brown S.D."/>
            <person name="Hazen T.C."/>
        </authorList>
    </citation>
    <scope>NUCLEOTIDE SEQUENCE [LARGE SCALE GENOMIC DNA]</scope>
    <source>
        <strain evidence="2 3">GAB14E</strain>
    </source>
</reference>
<dbReference type="RefSeq" id="WP_033083273.1">
    <property type="nucleotide sequence ID" value="NZ_JQEC01000044.1"/>
</dbReference>
<keyword evidence="1" id="KW-1133">Transmembrane helix</keyword>
<sequence length="187" mass="20797">MLIDSRGKSNKLLEFLSDWGTVLILIYFVSTALLGTSYEHMHNQQYIYTAIYLGPVIGIGIGYLAFYRFQFQTKLSQKLAIISGAVFAWFAICLGTAGLVATINSNLGSQEKHCINGSVIDKWKNSGFIGNSYNLKIKKTKSGDEISLDASATEYNSYNLGASYRVCWIKGSLDLIYRNKKNLLGHP</sequence>
<keyword evidence="1" id="KW-0812">Transmembrane</keyword>
<evidence type="ECO:0000313" key="3">
    <source>
        <dbReference type="Proteomes" id="UP000029868"/>
    </source>
</evidence>